<protein>
    <submittedName>
        <fullName evidence="1">Uncharacterized protein</fullName>
    </submittedName>
</protein>
<reference evidence="1 2" key="1">
    <citation type="submission" date="2017-06" db="EMBL/GenBank/DDBJ databases">
        <title>A platform for efficient transgenesis in Macrostomum lignano, a flatworm model organism for stem cell research.</title>
        <authorList>
            <person name="Berezikov E."/>
        </authorList>
    </citation>
    <scope>NUCLEOTIDE SEQUENCE [LARGE SCALE GENOMIC DNA]</scope>
    <source>
        <strain evidence="1">DV1</strain>
        <tissue evidence="1">Whole organism</tissue>
    </source>
</reference>
<dbReference type="Proteomes" id="UP000215902">
    <property type="component" value="Unassembled WGS sequence"/>
</dbReference>
<organism evidence="1 2">
    <name type="scientific">Macrostomum lignano</name>
    <dbReference type="NCBI Taxonomy" id="282301"/>
    <lineage>
        <taxon>Eukaryota</taxon>
        <taxon>Metazoa</taxon>
        <taxon>Spiralia</taxon>
        <taxon>Lophotrochozoa</taxon>
        <taxon>Platyhelminthes</taxon>
        <taxon>Rhabditophora</taxon>
        <taxon>Macrostomorpha</taxon>
        <taxon>Macrostomida</taxon>
        <taxon>Macrostomidae</taxon>
        <taxon>Macrostomum</taxon>
    </lineage>
</organism>
<dbReference type="EMBL" id="NIVC01001014">
    <property type="protein sequence ID" value="PAA73392.1"/>
    <property type="molecule type" value="Genomic_DNA"/>
</dbReference>
<accession>A0A267FK69</accession>
<keyword evidence="2" id="KW-1185">Reference proteome</keyword>
<gene>
    <name evidence="1" type="ORF">BOX15_Mlig003445g1</name>
</gene>
<sequence>NIFAVKLQLVATKRKGSFHLDLGGRRKFCLIKEANWQQMPRPAFTVVITVLFLLFNQQPTKAIKCVYYKRQGIWPTSAMPIRGECHRKFFECHVKVEVTYTHTSNSNSGQFFDPKKEHYSTVSAGCGDCEPKCPTCTFSSCIRCKTDFCNDVY</sequence>
<dbReference type="AlphaFoldDB" id="A0A267FK69"/>
<comment type="caution">
    <text evidence="1">The sequence shown here is derived from an EMBL/GenBank/DDBJ whole genome shotgun (WGS) entry which is preliminary data.</text>
</comment>
<feature type="non-terminal residue" evidence="1">
    <location>
        <position position="1"/>
    </location>
</feature>
<evidence type="ECO:0000313" key="1">
    <source>
        <dbReference type="EMBL" id="PAA73392.1"/>
    </source>
</evidence>
<evidence type="ECO:0000313" key="2">
    <source>
        <dbReference type="Proteomes" id="UP000215902"/>
    </source>
</evidence>
<name>A0A267FK69_9PLAT</name>
<proteinExistence type="predicted"/>